<dbReference type="InterPro" id="IPR040144">
    <property type="entry name" value="RAP1GDS1"/>
</dbReference>
<dbReference type="PANTHER" id="PTHR10957">
    <property type="entry name" value="RAP1 GTPASE-GDP DISSOCIATION STIMULATOR 1"/>
    <property type="match status" value="1"/>
</dbReference>
<organism evidence="1 2">
    <name type="scientific">Aspergillus pseudonomiae</name>
    <dbReference type="NCBI Taxonomy" id="1506151"/>
    <lineage>
        <taxon>Eukaryota</taxon>
        <taxon>Fungi</taxon>
        <taxon>Dikarya</taxon>
        <taxon>Ascomycota</taxon>
        <taxon>Pezizomycotina</taxon>
        <taxon>Eurotiomycetes</taxon>
        <taxon>Eurotiomycetidae</taxon>
        <taxon>Eurotiales</taxon>
        <taxon>Aspergillaceae</taxon>
        <taxon>Aspergillus</taxon>
        <taxon>Aspergillus subgen. Circumdati</taxon>
    </lineage>
</organism>
<dbReference type="EMBL" id="ML736775">
    <property type="protein sequence ID" value="KAE8403588.1"/>
    <property type="molecule type" value="Genomic_DNA"/>
</dbReference>
<reference evidence="1 2" key="1">
    <citation type="submission" date="2019-04" db="EMBL/GenBank/DDBJ databases">
        <authorList>
            <consortium name="DOE Joint Genome Institute"/>
            <person name="Mondo S."/>
            <person name="Kjaerbolling I."/>
            <person name="Vesth T."/>
            <person name="Frisvad J.C."/>
            <person name="Nybo J.L."/>
            <person name="Theobald S."/>
            <person name="Kildgaard S."/>
            <person name="Isbrandt T."/>
            <person name="Kuo A."/>
            <person name="Sato A."/>
            <person name="Lyhne E.K."/>
            <person name="Kogle M.E."/>
            <person name="Wiebenga A."/>
            <person name="Kun R.S."/>
            <person name="Lubbers R.J."/>
            <person name="Makela M.R."/>
            <person name="Barry K."/>
            <person name="Chovatia M."/>
            <person name="Clum A."/>
            <person name="Daum C."/>
            <person name="Haridas S."/>
            <person name="He G."/>
            <person name="LaButti K."/>
            <person name="Lipzen A."/>
            <person name="Riley R."/>
            <person name="Salamov A."/>
            <person name="Simmons B.A."/>
            <person name="Magnuson J.K."/>
            <person name="Henrissat B."/>
            <person name="Mortensen U.H."/>
            <person name="Larsen T.O."/>
            <person name="Devries R.P."/>
            <person name="Grigoriev I.V."/>
            <person name="Machida M."/>
            <person name="Baker S.E."/>
            <person name="Andersen M.R."/>
            <person name="Cantor M.N."/>
            <person name="Hua S.X."/>
        </authorList>
    </citation>
    <scope>NUCLEOTIDE SEQUENCE [LARGE SCALE GENOMIC DNA]</scope>
    <source>
        <strain evidence="1 2">CBS 119388</strain>
    </source>
</reference>
<dbReference type="AlphaFoldDB" id="A0A5N6HYT5"/>
<evidence type="ECO:0000313" key="1">
    <source>
        <dbReference type="EMBL" id="KAE8403588.1"/>
    </source>
</evidence>
<dbReference type="InterPro" id="IPR011989">
    <property type="entry name" value="ARM-like"/>
</dbReference>
<accession>A0A5N7DCW4</accession>
<dbReference type="Gene3D" id="1.25.10.10">
    <property type="entry name" value="Leucine-rich Repeat Variant"/>
    <property type="match status" value="2"/>
</dbReference>
<keyword evidence="2" id="KW-1185">Reference proteome</keyword>
<dbReference type="InterPro" id="IPR016024">
    <property type="entry name" value="ARM-type_fold"/>
</dbReference>
<protein>
    <submittedName>
        <fullName evidence="1">GTP-binding protein</fullName>
    </submittedName>
</protein>
<proteinExistence type="predicted"/>
<dbReference type="OrthoDB" id="26149at2759"/>
<sequence length="696" mass="77357">MSPVPKVEVQEMAPANEVNAMRNSMKQSSLPITKIQGNECMEYPSLSQIISSLAPMPPGLAPAVSEPLPLEEQRALFDTLEKTLRMAETRYQPSLTAQAEEDNLSFKQVDALFEGLQDTLCRLWTCRSSFMVQAAEALANGSRNPLWRLPYGQSGVLTFFLQLIASKEDVDTGLLLHALRLIGNSCADTDENRTIVVKGNYISAIIQHLLNPELIQIVIPVIYNICIDFEPAQSQLAASKIVYIFLKLLREDSFKEHETLLDFVYELIELTTEQEQGIELSPDETISLLIDLAVHKGIAHTAARFSCIVTCSMAYLDNKRFQNLCITRYMVADVLSMLSKSLSFDAERPSTDDIQVLAQVQLRINQTLAEISGASLFAEYYPLGSDLSGILRSWLQRTEDQLQICSCVMLGNLARSDEICQAMVRDLSIHRDLISIVKSDARGPVLHAALGFLKNLAIAGDNRLHLGQAGIIPAVSHLWEYETLPQVQFAATSIVRQVIIASFENVSQLLDISPEDEHHSTYLSQLLSLFNKTDSTPIRTEIGRIIASICRTLIQKSREQNEKADATLKHLFSIHEGIAFPIGAMISQSQWPVVRSEGWFALALMASSQSGSAAAVDCIEKMGLFPTLEQNLTAESLGSMDEADKLQLIKDRDNIIVLIQEILKQDPIQLSESAKSTLQGLMNSQVLRHLESTRER</sequence>
<name>A0A5N6HYT5_9EURO</name>
<dbReference type="RefSeq" id="XP_031940907.1">
    <property type="nucleotide sequence ID" value="XM_032078745.1"/>
</dbReference>
<gene>
    <name evidence="1" type="ORF">BDV37DRAFT_133748</name>
</gene>
<dbReference type="Proteomes" id="UP000325579">
    <property type="component" value="Unassembled WGS sequence"/>
</dbReference>
<accession>A0A5N6HYT5</accession>
<evidence type="ECO:0000313" key="2">
    <source>
        <dbReference type="Proteomes" id="UP000325579"/>
    </source>
</evidence>
<dbReference type="GeneID" id="43663436"/>
<dbReference type="GO" id="GO:0005085">
    <property type="term" value="F:guanyl-nucleotide exchange factor activity"/>
    <property type="evidence" value="ECO:0007669"/>
    <property type="project" value="InterPro"/>
</dbReference>
<dbReference type="SUPFAM" id="SSF48371">
    <property type="entry name" value="ARM repeat"/>
    <property type="match status" value="1"/>
</dbReference>